<keyword evidence="1" id="KW-1185">Reference proteome</keyword>
<dbReference type="PANTHER" id="PTHR31751:SF42">
    <property type="entry name" value="PROTEIN CBG10204"/>
    <property type="match status" value="1"/>
</dbReference>
<evidence type="ECO:0000313" key="1">
    <source>
        <dbReference type="Proteomes" id="UP000887577"/>
    </source>
</evidence>
<sequence length="214" mass="24180">MKNKRGKVFQEWCQAFLNHLWFGVTAAKGNGTLCQQYAVSALMHSTGVHEWTEGKMSDVLHDSQIGVQGGDDEAILKYDPSELPGSLIHEIEFKEFLKCGHAETNMGDKALLDTTCATYWVLLKAYTNDQFLNDLKHLSPYLATSALEGFHGLVSNIYRSKNHYLSSKSFENRTQLAVLHYNNNIFDEIAGKRKVIREVKMKAKHRGGDIVTKK</sequence>
<name>A0A914XUM3_9BILA</name>
<reference evidence="2" key="1">
    <citation type="submission" date="2022-11" db="UniProtKB">
        <authorList>
            <consortium name="WormBaseParasite"/>
        </authorList>
    </citation>
    <scope>IDENTIFICATION</scope>
</reference>
<organism evidence="1 2">
    <name type="scientific">Panagrolaimus superbus</name>
    <dbReference type="NCBI Taxonomy" id="310955"/>
    <lineage>
        <taxon>Eukaryota</taxon>
        <taxon>Metazoa</taxon>
        <taxon>Ecdysozoa</taxon>
        <taxon>Nematoda</taxon>
        <taxon>Chromadorea</taxon>
        <taxon>Rhabditida</taxon>
        <taxon>Tylenchina</taxon>
        <taxon>Panagrolaimomorpha</taxon>
        <taxon>Panagrolaimoidea</taxon>
        <taxon>Panagrolaimidae</taxon>
        <taxon>Panagrolaimus</taxon>
    </lineage>
</organism>
<evidence type="ECO:0000313" key="2">
    <source>
        <dbReference type="WBParaSite" id="PSU_v2.g11647.t1"/>
    </source>
</evidence>
<accession>A0A914XUM3</accession>
<dbReference type="PANTHER" id="PTHR31751">
    <property type="entry name" value="SI:CH211-108C17.2-RELATED-RELATED"/>
    <property type="match status" value="1"/>
</dbReference>
<dbReference type="AlphaFoldDB" id="A0A914XUM3"/>
<dbReference type="WBParaSite" id="PSU_v2.g11647.t1">
    <property type="protein sequence ID" value="PSU_v2.g11647.t1"/>
    <property type="gene ID" value="PSU_v2.g11647"/>
</dbReference>
<dbReference type="Proteomes" id="UP000887577">
    <property type="component" value="Unplaced"/>
</dbReference>
<proteinExistence type="predicted"/>
<protein>
    <submittedName>
        <fullName evidence="2">Uncharacterized protein</fullName>
    </submittedName>
</protein>